<reference evidence="1 2" key="1">
    <citation type="submission" date="2014-11" db="EMBL/GenBank/DDBJ databases">
        <title>Genome sequencing of Pantoea rodasii ND03.</title>
        <authorList>
            <person name="Muhamad Yunos N.Y."/>
            <person name="Chan K.-G."/>
        </authorList>
    </citation>
    <scope>NUCLEOTIDE SEQUENCE [LARGE SCALE GENOMIC DNA]</scope>
    <source>
        <strain evidence="1 2">ND03</strain>
    </source>
</reference>
<sequence length="390" mass="44220">MKIIVGGTGYPEKRNILTDGLHDYLDYRLRNVWTWANAVRQRLLRRNKLFIFRPFPFFSSDDADIIHLFNEVATGAGSWVATFETELPRVLPIRGIDKFTNPELSRELRHVSSPGCRGIIAISEATRQIQLQLLEHFPAERAAILPKLHVLHPPQPVLQERIAKTVGGPLTFTFVGNEFYRKGGAEVVLAFSQLLREGALSANDVRVNIVGDTSRTHNVAHGNFQDDATFRGSIEKALRETPVFQPFTSLANNAVLQLIRSTDIGLLPTWQDTYGFSVLEMQACACPVITTNIRALPEINPDEAGWMIRCPLNGSFELSVKSEEEKQRLRISMVEQLKRIIMDIMKNRAQLESKSAGSLRRIRAEHDPRLFQQRLNAVYRGEKMPEPTRK</sequence>
<dbReference type="Pfam" id="PF13692">
    <property type="entry name" value="Glyco_trans_1_4"/>
    <property type="match status" value="1"/>
</dbReference>
<evidence type="ECO:0000313" key="2">
    <source>
        <dbReference type="Proteomes" id="UP000030853"/>
    </source>
</evidence>
<accession>A0A0B1RC46</accession>
<protein>
    <submittedName>
        <fullName evidence="1">Glycosyl transferase</fullName>
    </submittedName>
</protein>
<keyword evidence="1" id="KW-0808">Transferase</keyword>
<comment type="caution">
    <text evidence="1">The sequence shown here is derived from an EMBL/GenBank/DDBJ whole genome shotgun (WGS) entry which is preliminary data.</text>
</comment>
<dbReference type="GO" id="GO:0016740">
    <property type="term" value="F:transferase activity"/>
    <property type="evidence" value="ECO:0007669"/>
    <property type="project" value="UniProtKB-KW"/>
</dbReference>
<dbReference type="SUPFAM" id="SSF53756">
    <property type="entry name" value="UDP-Glycosyltransferase/glycogen phosphorylase"/>
    <property type="match status" value="1"/>
</dbReference>
<dbReference type="AlphaFoldDB" id="A0A0B1RC46"/>
<dbReference type="EMBL" id="JTJJ01000019">
    <property type="protein sequence ID" value="KHJ69236.1"/>
    <property type="molecule type" value="Genomic_DNA"/>
</dbReference>
<dbReference type="PANTHER" id="PTHR12526">
    <property type="entry name" value="GLYCOSYLTRANSFERASE"/>
    <property type="match status" value="1"/>
</dbReference>
<dbReference type="RefSeq" id="WP_039328807.1">
    <property type="nucleotide sequence ID" value="NZ_JTJJ01000019.1"/>
</dbReference>
<organism evidence="1 2">
    <name type="scientific">Pantoea rodasii</name>
    <dbReference type="NCBI Taxonomy" id="1076549"/>
    <lineage>
        <taxon>Bacteria</taxon>
        <taxon>Pseudomonadati</taxon>
        <taxon>Pseudomonadota</taxon>
        <taxon>Gammaproteobacteria</taxon>
        <taxon>Enterobacterales</taxon>
        <taxon>Erwiniaceae</taxon>
        <taxon>Pantoea</taxon>
    </lineage>
</organism>
<gene>
    <name evidence="1" type="ORF">QU24_04745</name>
</gene>
<proteinExistence type="predicted"/>
<dbReference type="PANTHER" id="PTHR12526:SF630">
    <property type="entry name" value="GLYCOSYLTRANSFERASE"/>
    <property type="match status" value="1"/>
</dbReference>
<dbReference type="Gene3D" id="3.40.50.2000">
    <property type="entry name" value="Glycogen Phosphorylase B"/>
    <property type="match status" value="1"/>
</dbReference>
<evidence type="ECO:0000313" key="1">
    <source>
        <dbReference type="EMBL" id="KHJ69236.1"/>
    </source>
</evidence>
<name>A0A0B1RC46_9GAMM</name>
<dbReference type="CDD" id="cd03801">
    <property type="entry name" value="GT4_PimA-like"/>
    <property type="match status" value="1"/>
</dbReference>
<dbReference type="Proteomes" id="UP000030853">
    <property type="component" value="Unassembled WGS sequence"/>
</dbReference>